<dbReference type="InterPro" id="IPR009057">
    <property type="entry name" value="Homeodomain-like_sf"/>
</dbReference>
<dbReference type="InterPro" id="IPR039532">
    <property type="entry name" value="TetR_C_Firmicutes"/>
</dbReference>
<name>A0ABS4JZB6_9CLOT</name>
<dbReference type="Pfam" id="PF00440">
    <property type="entry name" value="TetR_N"/>
    <property type="match status" value="1"/>
</dbReference>
<evidence type="ECO:0000313" key="5">
    <source>
        <dbReference type="Proteomes" id="UP001519308"/>
    </source>
</evidence>
<gene>
    <name evidence="4" type="ORF">J2Z44_000652</name>
</gene>
<dbReference type="PANTHER" id="PTHR43479:SF7">
    <property type="entry name" value="TETR-FAMILY TRANSCRIPTIONAL REGULATOR"/>
    <property type="match status" value="1"/>
</dbReference>
<evidence type="ECO:0000256" key="1">
    <source>
        <dbReference type="ARBA" id="ARBA00023125"/>
    </source>
</evidence>
<protein>
    <submittedName>
        <fullName evidence="4">Dihydroxyacetone kinase regulator</fullName>
    </submittedName>
</protein>
<evidence type="ECO:0000256" key="2">
    <source>
        <dbReference type="PROSITE-ProRule" id="PRU00335"/>
    </source>
</evidence>
<dbReference type="RefSeq" id="WP_021285577.1">
    <property type="nucleotide sequence ID" value="NZ_JAGGLL010000004.1"/>
</dbReference>
<dbReference type="Gene3D" id="1.10.357.10">
    <property type="entry name" value="Tetracycline Repressor, domain 2"/>
    <property type="match status" value="1"/>
</dbReference>
<keyword evidence="5" id="KW-1185">Reference proteome</keyword>
<dbReference type="PANTHER" id="PTHR43479">
    <property type="entry name" value="ACREF/ENVCD OPERON REPRESSOR-RELATED"/>
    <property type="match status" value="1"/>
</dbReference>
<feature type="DNA-binding region" description="H-T-H motif" evidence="2">
    <location>
        <begin position="26"/>
        <end position="45"/>
    </location>
</feature>
<dbReference type="EMBL" id="JAGGLL010000004">
    <property type="protein sequence ID" value="MBP2020868.1"/>
    <property type="molecule type" value="Genomic_DNA"/>
</dbReference>
<proteinExistence type="predicted"/>
<sequence>MKQCAKPAMINSFKDLLNKKSIDKVTVKDVCIHCGVNRQTFYYYFKDIIDILNFTIVEELYAEIAQNRTFETWEGGFLATMNYLKKNSTMIFHICKSSYWPEVRGYFIDFSNNLLHYVVKECEGNMGVKLQEKDRDFIVNFYRHVFNGLMMDWVCDGMKEEPKVILDKLLLMITGSISRSVDAFIKYELKV</sequence>
<accession>A0ABS4JZB6</accession>
<dbReference type="PROSITE" id="PS50977">
    <property type="entry name" value="HTH_TETR_2"/>
    <property type="match status" value="1"/>
</dbReference>
<evidence type="ECO:0000259" key="3">
    <source>
        <dbReference type="PROSITE" id="PS50977"/>
    </source>
</evidence>
<feature type="domain" description="HTH tetR-type" evidence="3">
    <location>
        <begin position="3"/>
        <end position="63"/>
    </location>
</feature>
<keyword evidence="4" id="KW-0808">Transferase</keyword>
<dbReference type="GO" id="GO:0016301">
    <property type="term" value="F:kinase activity"/>
    <property type="evidence" value="ECO:0007669"/>
    <property type="project" value="UniProtKB-KW"/>
</dbReference>
<keyword evidence="4" id="KW-0418">Kinase</keyword>
<comment type="caution">
    <text evidence="4">The sequence shown here is derived from an EMBL/GenBank/DDBJ whole genome shotgun (WGS) entry which is preliminary data.</text>
</comment>
<dbReference type="SUPFAM" id="SSF46689">
    <property type="entry name" value="Homeodomain-like"/>
    <property type="match status" value="1"/>
</dbReference>
<dbReference type="Proteomes" id="UP001519308">
    <property type="component" value="Unassembled WGS sequence"/>
</dbReference>
<dbReference type="InterPro" id="IPR001647">
    <property type="entry name" value="HTH_TetR"/>
</dbReference>
<keyword evidence="1 2" id="KW-0238">DNA-binding</keyword>
<evidence type="ECO:0000313" key="4">
    <source>
        <dbReference type="EMBL" id="MBP2020868.1"/>
    </source>
</evidence>
<organism evidence="4 5">
    <name type="scientific">Clostridium punense</name>
    <dbReference type="NCBI Taxonomy" id="1054297"/>
    <lineage>
        <taxon>Bacteria</taxon>
        <taxon>Bacillati</taxon>
        <taxon>Bacillota</taxon>
        <taxon>Clostridia</taxon>
        <taxon>Eubacteriales</taxon>
        <taxon>Clostridiaceae</taxon>
        <taxon>Clostridium</taxon>
    </lineage>
</organism>
<reference evidence="4 5" key="1">
    <citation type="submission" date="2021-03" db="EMBL/GenBank/DDBJ databases">
        <title>Genomic Encyclopedia of Type Strains, Phase IV (KMG-IV): sequencing the most valuable type-strain genomes for metagenomic binning, comparative biology and taxonomic classification.</title>
        <authorList>
            <person name="Goeker M."/>
        </authorList>
    </citation>
    <scope>NUCLEOTIDE SEQUENCE [LARGE SCALE GENOMIC DNA]</scope>
    <source>
        <strain evidence="4 5">DSM 28650</strain>
    </source>
</reference>
<dbReference type="Pfam" id="PF14278">
    <property type="entry name" value="TetR_C_8"/>
    <property type="match status" value="1"/>
</dbReference>
<dbReference type="InterPro" id="IPR050624">
    <property type="entry name" value="HTH-type_Tx_Regulator"/>
</dbReference>